<protein>
    <submittedName>
        <fullName evidence="2">Uncharacterized protein</fullName>
    </submittedName>
</protein>
<evidence type="ECO:0000256" key="1">
    <source>
        <dbReference type="SAM" id="MobiDB-lite"/>
    </source>
</evidence>
<dbReference type="EMBL" id="OZ019904">
    <property type="protein sequence ID" value="CAK9198615.1"/>
    <property type="molecule type" value="Genomic_DNA"/>
</dbReference>
<evidence type="ECO:0000313" key="2">
    <source>
        <dbReference type="EMBL" id="CAK9198615.1"/>
    </source>
</evidence>
<reference evidence="2" key="1">
    <citation type="submission" date="2024-02" db="EMBL/GenBank/DDBJ databases">
        <authorList>
            <consortium name="ELIXIR-Norway"/>
            <consortium name="Elixir Norway"/>
        </authorList>
    </citation>
    <scope>NUCLEOTIDE SEQUENCE</scope>
</reference>
<feature type="compositionally biased region" description="Polar residues" evidence="1">
    <location>
        <begin position="79"/>
        <end position="104"/>
    </location>
</feature>
<keyword evidence="3" id="KW-1185">Reference proteome</keyword>
<gene>
    <name evidence="2" type="ORF">CSSPTR1EN2_LOCUS4525</name>
</gene>
<name>A0ABP0TK21_9BRYO</name>
<proteinExistence type="predicted"/>
<dbReference type="Proteomes" id="UP001497512">
    <property type="component" value="Chromosome 12"/>
</dbReference>
<sequence length="114" mass="11785">MDINEVVDSEARKSSGNNNFTDLGGHSVAAREQQPASLPLLIPPTGSASRPSHPPTPTALQNTVALLSQAPEIQRKTGHNASLGSSNVPDSTHLAQQPLVQGLTNPPVVSGPLV</sequence>
<feature type="region of interest" description="Disordered" evidence="1">
    <location>
        <begin position="1"/>
        <end position="114"/>
    </location>
</feature>
<accession>A0ABP0TK21</accession>
<evidence type="ECO:0000313" key="3">
    <source>
        <dbReference type="Proteomes" id="UP001497512"/>
    </source>
</evidence>
<organism evidence="2 3">
    <name type="scientific">Sphagnum troendelagicum</name>
    <dbReference type="NCBI Taxonomy" id="128251"/>
    <lineage>
        <taxon>Eukaryota</taxon>
        <taxon>Viridiplantae</taxon>
        <taxon>Streptophyta</taxon>
        <taxon>Embryophyta</taxon>
        <taxon>Bryophyta</taxon>
        <taxon>Sphagnophytina</taxon>
        <taxon>Sphagnopsida</taxon>
        <taxon>Sphagnales</taxon>
        <taxon>Sphagnaceae</taxon>
        <taxon>Sphagnum</taxon>
    </lineage>
</organism>